<dbReference type="EMBL" id="JAALLT010000004">
    <property type="protein sequence ID" value="NGP77396.1"/>
    <property type="molecule type" value="Genomic_DNA"/>
</dbReference>
<evidence type="ECO:0000313" key="2">
    <source>
        <dbReference type="Proteomes" id="UP000473278"/>
    </source>
</evidence>
<keyword evidence="2" id="KW-1185">Reference proteome</keyword>
<protein>
    <submittedName>
        <fullName evidence="1">Uncharacterized protein</fullName>
    </submittedName>
</protein>
<name>A0A6M1SZT6_9BACT</name>
<accession>A0A6M1SZT6</accession>
<proteinExistence type="predicted"/>
<gene>
    <name evidence="1" type="ORF">G3570_12180</name>
</gene>
<sequence>MEHMDRLRKEIEDYIFENGKEYDRLLMSKSFYNKLKKEADENDFDVDLPNLEIKEHTNYDFKLLP</sequence>
<comment type="caution">
    <text evidence="1">The sequence shown here is derived from an EMBL/GenBank/DDBJ whole genome shotgun (WGS) entry which is preliminary data.</text>
</comment>
<dbReference type="RefSeq" id="WP_165142768.1">
    <property type="nucleotide sequence ID" value="NZ_JAALLT010000004.1"/>
</dbReference>
<dbReference type="AlphaFoldDB" id="A0A6M1SZT6"/>
<dbReference type="Proteomes" id="UP000473278">
    <property type="component" value="Unassembled WGS sequence"/>
</dbReference>
<evidence type="ECO:0000313" key="1">
    <source>
        <dbReference type="EMBL" id="NGP77396.1"/>
    </source>
</evidence>
<organism evidence="1 2">
    <name type="scientific">Halalkalibaculum roseum</name>
    <dbReference type="NCBI Taxonomy" id="2709311"/>
    <lineage>
        <taxon>Bacteria</taxon>
        <taxon>Pseudomonadati</taxon>
        <taxon>Balneolota</taxon>
        <taxon>Balneolia</taxon>
        <taxon>Balneolales</taxon>
        <taxon>Balneolaceae</taxon>
        <taxon>Halalkalibaculum</taxon>
    </lineage>
</organism>
<reference evidence="1 2" key="1">
    <citation type="submission" date="2020-02" db="EMBL/GenBank/DDBJ databases">
        <title>Balneolaceae bacterium YR4-1, complete genome.</title>
        <authorList>
            <person name="Li Y."/>
            <person name="Wu S."/>
        </authorList>
    </citation>
    <scope>NUCLEOTIDE SEQUENCE [LARGE SCALE GENOMIC DNA]</scope>
    <source>
        <strain evidence="1 2">YR4-1</strain>
    </source>
</reference>